<sequence>MFTVIKDSGAKLVKVTEDNDYDKWWKKNIKEQVVYSVESGKSIITNKD</sequence>
<organism evidence="1 2">
    <name type="scientific">Acinetobacter bereziniae</name>
    <name type="common">Acinetobacter genomosp. 10</name>
    <dbReference type="NCBI Taxonomy" id="106648"/>
    <lineage>
        <taxon>Bacteria</taxon>
        <taxon>Pseudomonadati</taxon>
        <taxon>Pseudomonadota</taxon>
        <taxon>Gammaproteobacteria</taxon>
        <taxon>Moraxellales</taxon>
        <taxon>Moraxellaceae</taxon>
        <taxon>Acinetobacter</taxon>
    </lineage>
</organism>
<dbReference type="EMBL" id="WNDP01000320">
    <property type="protein sequence ID" value="KAF1010458.1"/>
    <property type="molecule type" value="Genomic_DNA"/>
</dbReference>
<evidence type="ECO:0000313" key="2">
    <source>
        <dbReference type="Proteomes" id="UP000490535"/>
    </source>
</evidence>
<gene>
    <name evidence="1" type="ORF">GAK29_05056</name>
</gene>
<name>A0A833PAA4_ACIBZ</name>
<evidence type="ECO:0000313" key="1">
    <source>
        <dbReference type="EMBL" id="KAF1010458.1"/>
    </source>
</evidence>
<reference evidence="2" key="1">
    <citation type="journal article" date="2020" name="MBio">
        <title>Horizontal gene transfer to a defensive symbiont with a reduced genome amongst a multipartite beetle microbiome.</title>
        <authorList>
            <person name="Waterworth S.C."/>
            <person name="Florez L.V."/>
            <person name="Rees E.R."/>
            <person name="Hertweck C."/>
            <person name="Kaltenpoth M."/>
            <person name="Kwan J.C."/>
        </authorList>
    </citation>
    <scope>NUCLEOTIDE SEQUENCE [LARGE SCALE GENOMIC DNA]</scope>
</reference>
<dbReference type="Proteomes" id="UP000490535">
    <property type="component" value="Unassembled WGS sequence"/>
</dbReference>
<accession>A0A833PAA4</accession>
<dbReference type="AlphaFoldDB" id="A0A833PAA4"/>
<proteinExistence type="predicted"/>
<protein>
    <submittedName>
        <fullName evidence="1">Uncharacterized protein</fullName>
    </submittedName>
</protein>
<comment type="caution">
    <text evidence="1">The sequence shown here is derived from an EMBL/GenBank/DDBJ whole genome shotgun (WGS) entry which is preliminary data.</text>
</comment>